<keyword evidence="2" id="KW-0808">Transferase</keyword>
<evidence type="ECO:0000313" key="5">
    <source>
        <dbReference type="RefSeq" id="XP_028966810.1"/>
    </source>
</evidence>
<dbReference type="RefSeq" id="XP_028966810.1">
    <property type="nucleotide sequence ID" value="XM_029110977.1"/>
</dbReference>
<dbReference type="InterPro" id="IPR027417">
    <property type="entry name" value="P-loop_NTPase"/>
</dbReference>
<gene>
    <name evidence="5" type="primary">LOC100900112</name>
</gene>
<dbReference type="GeneID" id="100900112"/>
<dbReference type="Pfam" id="PF00685">
    <property type="entry name" value="Sulfotransfer_1"/>
    <property type="match status" value="1"/>
</dbReference>
<feature type="domain" description="Sulfotransferase" evidence="3">
    <location>
        <begin position="74"/>
        <end position="257"/>
    </location>
</feature>
<evidence type="ECO:0000313" key="4">
    <source>
        <dbReference type="Proteomes" id="UP000694867"/>
    </source>
</evidence>
<dbReference type="KEGG" id="goe:100900112"/>
<dbReference type="SUPFAM" id="SSF52540">
    <property type="entry name" value="P-loop containing nucleoside triphosphate hydrolases"/>
    <property type="match status" value="1"/>
</dbReference>
<protein>
    <submittedName>
        <fullName evidence="5">Sulfotransferase 1C2A-like</fullName>
    </submittedName>
</protein>
<dbReference type="Proteomes" id="UP000694867">
    <property type="component" value="Unplaced"/>
</dbReference>
<comment type="similarity">
    <text evidence="1">Belongs to the sulfotransferase 1 family.</text>
</comment>
<proteinExistence type="inferred from homology"/>
<reference evidence="5" key="1">
    <citation type="submission" date="2025-08" db="UniProtKB">
        <authorList>
            <consortium name="RefSeq"/>
        </authorList>
    </citation>
    <scope>IDENTIFICATION</scope>
</reference>
<sequence length="273" mass="32203">MKQGVKLPRIFPSEPNPYEQLNFRPADNDVVLCSYPASGEDIVLKILEKLRDRDRRIFRTVGDSLGSIGSGLHVTHLPFCRSRWNPRARYVLLLRNPKQVCVSFYYLFKKTFQRLYGRAPEENCSFNTFYRLFVNGKVAYGDYFRHTRSWLERTCIKSCLCEERSSVPDTENLIILIYEEMENDLEHNLHRLIEFIDVDVDASRVSEEIKETLLRKQSLDCRDFSSSEGRRKKMGLAGGWESHFSKEHRTSFDEWVRWNGNASIYNKFWFDAL</sequence>
<evidence type="ECO:0000259" key="3">
    <source>
        <dbReference type="Pfam" id="PF00685"/>
    </source>
</evidence>
<dbReference type="AlphaFoldDB" id="A0AAJ7WH62"/>
<keyword evidence="4" id="KW-1185">Reference proteome</keyword>
<dbReference type="GO" id="GO:0008146">
    <property type="term" value="F:sulfotransferase activity"/>
    <property type="evidence" value="ECO:0007669"/>
    <property type="project" value="InterPro"/>
</dbReference>
<organism evidence="4 5">
    <name type="scientific">Galendromus occidentalis</name>
    <name type="common">western predatory mite</name>
    <dbReference type="NCBI Taxonomy" id="34638"/>
    <lineage>
        <taxon>Eukaryota</taxon>
        <taxon>Metazoa</taxon>
        <taxon>Ecdysozoa</taxon>
        <taxon>Arthropoda</taxon>
        <taxon>Chelicerata</taxon>
        <taxon>Arachnida</taxon>
        <taxon>Acari</taxon>
        <taxon>Parasitiformes</taxon>
        <taxon>Mesostigmata</taxon>
        <taxon>Gamasina</taxon>
        <taxon>Phytoseioidea</taxon>
        <taxon>Phytoseiidae</taxon>
        <taxon>Typhlodrominae</taxon>
        <taxon>Galendromus</taxon>
    </lineage>
</organism>
<evidence type="ECO:0000256" key="2">
    <source>
        <dbReference type="ARBA" id="ARBA00022679"/>
    </source>
</evidence>
<dbReference type="InterPro" id="IPR000863">
    <property type="entry name" value="Sulfotransferase_dom"/>
</dbReference>
<evidence type="ECO:0000256" key="1">
    <source>
        <dbReference type="ARBA" id="ARBA00005771"/>
    </source>
</evidence>
<name>A0AAJ7WH62_9ACAR</name>
<accession>A0AAJ7WH62</accession>
<dbReference type="PANTHER" id="PTHR11783">
    <property type="entry name" value="SULFOTRANSFERASE SULT"/>
    <property type="match status" value="1"/>
</dbReference>
<dbReference type="Gene3D" id="3.40.50.300">
    <property type="entry name" value="P-loop containing nucleotide triphosphate hydrolases"/>
    <property type="match status" value="1"/>
</dbReference>